<sequence>MKAIMVNGLFSLRYWFKRSMVFMRRFTHSQGFGIQSPSAYRFDREVINAHHPYHAYADLKHAFPHEDRLTLKLARLYFRIANATQARRWALCTLQNDVYCAYVQAGCRTTIPVDGDEVGEVDKVAAADVLVMTMEDDRWPMCEVFVSSAHERSMLIVEGIYASKKAKMRWKELVNDERTRVAFDLYDCGIIFFDHTKSKQVYIINF</sequence>
<organism evidence="1 2">
    <name type="scientific">Hoylesella buccalis DNF00853</name>
    <dbReference type="NCBI Taxonomy" id="1401074"/>
    <lineage>
        <taxon>Bacteria</taxon>
        <taxon>Pseudomonadati</taxon>
        <taxon>Bacteroidota</taxon>
        <taxon>Bacteroidia</taxon>
        <taxon>Bacteroidales</taxon>
        <taxon>Prevotellaceae</taxon>
        <taxon>Hoylesella</taxon>
    </lineage>
</organism>
<gene>
    <name evidence="1" type="ORF">HMPREF2137_12725</name>
</gene>
<dbReference type="Proteomes" id="UP000029556">
    <property type="component" value="Unassembled WGS sequence"/>
</dbReference>
<dbReference type="AlphaFoldDB" id="A0A095ZEU3"/>
<comment type="caution">
    <text evidence="1">The sequence shown here is derived from an EMBL/GenBank/DDBJ whole genome shotgun (WGS) entry which is preliminary data.</text>
</comment>
<dbReference type="EMBL" id="JRNN01000097">
    <property type="protein sequence ID" value="KGF32866.1"/>
    <property type="molecule type" value="Genomic_DNA"/>
</dbReference>
<evidence type="ECO:0000313" key="1">
    <source>
        <dbReference type="EMBL" id="KGF32866.1"/>
    </source>
</evidence>
<accession>A0A095ZEU3</accession>
<protein>
    <submittedName>
        <fullName evidence="1">Uncharacterized protein</fullName>
    </submittedName>
</protein>
<evidence type="ECO:0000313" key="2">
    <source>
        <dbReference type="Proteomes" id="UP000029556"/>
    </source>
</evidence>
<proteinExistence type="predicted"/>
<name>A0A095ZEU3_9BACT</name>
<reference evidence="1 2" key="1">
    <citation type="submission" date="2014-07" db="EMBL/GenBank/DDBJ databases">
        <authorList>
            <person name="McCorrison J."/>
            <person name="Sanka R."/>
            <person name="Torralba M."/>
            <person name="Gillis M."/>
            <person name="Haft D.H."/>
            <person name="Methe B."/>
            <person name="Sutton G."/>
            <person name="Nelson K.E."/>
        </authorList>
    </citation>
    <scope>NUCLEOTIDE SEQUENCE [LARGE SCALE GENOMIC DNA]</scope>
    <source>
        <strain evidence="1 2">DNF00853</strain>
    </source>
</reference>